<evidence type="ECO:0000256" key="1">
    <source>
        <dbReference type="ARBA" id="ARBA00022741"/>
    </source>
</evidence>
<comment type="caution">
    <text evidence="4">The sequence shown here is derived from an EMBL/GenBank/DDBJ whole genome shotgun (WGS) entry which is preliminary data.</text>
</comment>
<feature type="domain" description="HTH luxR-type" evidence="3">
    <location>
        <begin position="794"/>
        <end position="859"/>
    </location>
</feature>
<dbReference type="Gene3D" id="1.25.40.10">
    <property type="entry name" value="Tetratricopeptide repeat domain"/>
    <property type="match status" value="1"/>
</dbReference>
<sequence>MTLAGPVASGRTVLLGEFSDYAATSGATVLSASGSLMERDHPLAVFRQFFQVPGVDAEAAGRVGWMLDNWTFARGPSVLDPGPAGSIPPGMLQGLCAVILTLAGRAPVVLCVDDAHHADPQTLDLLLYLVRRIRSAPVLVVLTERESAVPVNPEFGAELACQPHHEHVRLEPLSPESVSEAVAARHGEGAARRLTRDMHDLSGGNPLLVGALLDDYEEAARRDPAAPPERPVAGAAFHRALRSRAYRLGRPAGGAEGDAASEREPGRLLAGLLGEGTQAAARAVQALGALTAGSRAASGPGREAGAAEPLRRLRAIRPGEVAVPANTVLCTSRGTSAAPPLRGLVRKDDTDLLLPEAGKVPHVAVPGPLRSGTAARYVKYLSWHGREEEALGSLRRLEEAGHTPGTDRNGAVQAARDWVAFWYPDLRAEVASHARTDAAHGRVTTSRRAVDAASGWKVLSALMADGDGEQAVARAEAVLESCPMGTGALETLITALSTLIYADRADRAARWCEPLLEQTTIHCSPSWQGMFAAVRAETAIRLGKPHMAEECVRAAITHIRLESWGVAIGVPFATMVTAKVAMGKYEDAARYLAVPVPDAMFRTPAGLHYLHARGAYHLACGRHETALADFERCGALMAAWGIDHPGLVPWRVGAGRANLAMGRTTAARALADEQLLRLPPGSFRTRGLALRLRAAVVSAPERPALLEKAAEILRVAGDRFELAHTLADLSAAHHDLGDTALGRAVEHRALRIARACRAEPLRESLSRTLLSAGQAGGGPGLGNGAMVGARGIRAGAGTPDLSDAERRVAALAAQGFTNRQISTKLYITVSTVEQHLTRIYRKLGVSRRIDLANLEADLAG</sequence>
<dbReference type="GO" id="GO:0004016">
    <property type="term" value="F:adenylate cyclase activity"/>
    <property type="evidence" value="ECO:0007669"/>
    <property type="project" value="TreeGrafter"/>
</dbReference>
<dbReference type="InterPro" id="IPR000792">
    <property type="entry name" value="Tscrpt_reg_LuxR_C"/>
</dbReference>
<dbReference type="CDD" id="cd06170">
    <property type="entry name" value="LuxR_C_like"/>
    <property type="match status" value="1"/>
</dbReference>
<dbReference type="PANTHER" id="PTHR16305">
    <property type="entry name" value="TESTICULAR SOLUBLE ADENYLYL CYCLASE"/>
    <property type="match status" value="1"/>
</dbReference>
<dbReference type="SUPFAM" id="SSF48452">
    <property type="entry name" value="TPR-like"/>
    <property type="match status" value="1"/>
</dbReference>
<dbReference type="PROSITE" id="PS50043">
    <property type="entry name" value="HTH_LUXR_2"/>
    <property type="match status" value="1"/>
</dbReference>
<dbReference type="InterPro" id="IPR036388">
    <property type="entry name" value="WH-like_DNA-bd_sf"/>
</dbReference>
<reference evidence="4" key="1">
    <citation type="submission" date="2021-01" db="EMBL/GenBank/DDBJ databases">
        <title>Whole genome shotgun sequence of Sinosporangium siamense NBRC 109515.</title>
        <authorList>
            <person name="Komaki H."/>
            <person name="Tamura T."/>
        </authorList>
    </citation>
    <scope>NUCLEOTIDE SEQUENCE</scope>
    <source>
        <strain evidence="4">NBRC 109515</strain>
    </source>
</reference>
<evidence type="ECO:0000256" key="2">
    <source>
        <dbReference type="ARBA" id="ARBA00022840"/>
    </source>
</evidence>
<dbReference type="GO" id="GO:0005524">
    <property type="term" value="F:ATP binding"/>
    <property type="evidence" value="ECO:0007669"/>
    <property type="project" value="UniProtKB-KW"/>
</dbReference>
<dbReference type="PANTHER" id="PTHR16305:SF35">
    <property type="entry name" value="TRANSCRIPTIONAL ACTIVATOR DOMAIN"/>
    <property type="match status" value="1"/>
</dbReference>
<dbReference type="GO" id="GO:0003677">
    <property type="term" value="F:DNA binding"/>
    <property type="evidence" value="ECO:0007669"/>
    <property type="project" value="InterPro"/>
</dbReference>
<dbReference type="Pfam" id="PF00196">
    <property type="entry name" value="GerE"/>
    <property type="match status" value="1"/>
</dbReference>
<dbReference type="GO" id="GO:0006355">
    <property type="term" value="P:regulation of DNA-templated transcription"/>
    <property type="evidence" value="ECO:0007669"/>
    <property type="project" value="InterPro"/>
</dbReference>
<dbReference type="InterPro" id="IPR011990">
    <property type="entry name" value="TPR-like_helical_dom_sf"/>
</dbReference>
<protein>
    <recommendedName>
        <fullName evidence="3">HTH luxR-type domain-containing protein</fullName>
    </recommendedName>
</protein>
<keyword evidence="1" id="KW-0547">Nucleotide-binding</keyword>
<name>A0A919RLG2_9ACTN</name>
<dbReference type="GO" id="GO:0005737">
    <property type="term" value="C:cytoplasm"/>
    <property type="evidence" value="ECO:0007669"/>
    <property type="project" value="TreeGrafter"/>
</dbReference>
<keyword evidence="2" id="KW-0067">ATP-binding</keyword>
<dbReference type="Proteomes" id="UP000606172">
    <property type="component" value="Unassembled WGS sequence"/>
</dbReference>
<proteinExistence type="predicted"/>
<keyword evidence="5" id="KW-1185">Reference proteome</keyword>
<evidence type="ECO:0000259" key="3">
    <source>
        <dbReference type="PROSITE" id="PS50043"/>
    </source>
</evidence>
<dbReference type="EMBL" id="BOOW01000041">
    <property type="protein sequence ID" value="GII95977.1"/>
    <property type="molecule type" value="Genomic_DNA"/>
</dbReference>
<dbReference type="InterPro" id="IPR016032">
    <property type="entry name" value="Sig_transdc_resp-reg_C-effctor"/>
</dbReference>
<dbReference type="PROSITE" id="PS00622">
    <property type="entry name" value="HTH_LUXR_1"/>
    <property type="match status" value="1"/>
</dbReference>
<organism evidence="4 5">
    <name type="scientific">Sinosporangium siamense</name>
    <dbReference type="NCBI Taxonomy" id="1367973"/>
    <lineage>
        <taxon>Bacteria</taxon>
        <taxon>Bacillati</taxon>
        <taxon>Actinomycetota</taxon>
        <taxon>Actinomycetes</taxon>
        <taxon>Streptosporangiales</taxon>
        <taxon>Streptosporangiaceae</taxon>
        <taxon>Sinosporangium</taxon>
    </lineage>
</organism>
<dbReference type="AlphaFoldDB" id="A0A919RLG2"/>
<evidence type="ECO:0000313" key="4">
    <source>
        <dbReference type="EMBL" id="GII95977.1"/>
    </source>
</evidence>
<gene>
    <name evidence="4" type="ORF">Ssi02_62080</name>
</gene>
<accession>A0A919RLG2</accession>
<dbReference type="PRINTS" id="PR00038">
    <property type="entry name" value="HTHLUXR"/>
</dbReference>
<dbReference type="InterPro" id="IPR041664">
    <property type="entry name" value="AAA_16"/>
</dbReference>
<dbReference type="SMART" id="SM00421">
    <property type="entry name" value="HTH_LUXR"/>
    <property type="match status" value="1"/>
</dbReference>
<dbReference type="Pfam" id="PF13191">
    <property type="entry name" value="AAA_16"/>
    <property type="match status" value="1"/>
</dbReference>
<dbReference type="Gene3D" id="1.10.10.10">
    <property type="entry name" value="Winged helix-like DNA-binding domain superfamily/Winged helix DNA-binding domain"/>
    <property type="match status" value="1"/>
</dbReference>
<dbReference type="SUPFAM" id="SSF46894">
    <property type="entry name" value="C-terminal effector domain of the bipartite response regulators"/>
    <property type="match status" value="1"/>
</dbReference>
<evidence type="ECO:0000313" key="5">
    <source>
        <dbReference type="Proteomes" id="UP000606172"/>
    </source>
</evidence>